<evidence type="ECO:0000259" key="8">
    <source>
        <dbReference type="PROSITE" id="PS50835"/>
    </source>
</evidence>
<keyword evidence="10" id="KW-1185">Reference proteome</keyword>
<name>A0A8C5CHL1_GADMO</name>
<dbReference type="InterPro" id="IPR036179">
    <property type="entry name" value="Ig-like_dom_sf"/>
</dbReference>
<dbReference type="Pfam" id="PF07686">
    <property type="entry name" value="V-set"/>
    <property type="match status" value="1"/>
</dbReference>
<evidence type="ECO:0000256" key="3">
    <source>
        <dbReference type="ARBA" id="ARBA00022729"/>
    </source>
</evidence>
<dbReference type="Ensembl" id="ENSGMOT00000044374.1">
    <property type="protein sequence ID" value="ENSGMOP00000062209.1"/>
    <property type="gene ID" value="ENSGMOG00000028076.1"/>
</dbReference>
<evidence type="ECO:0000256" key="2">
    <source>
        <dbReference type="ARBA" id="ARBA00022475"/>
    </source>
</evidence>
<dbReference type="InterPro" id="IPR013783">
    <property type="entry name" value="Ig-like_fold"/>
</dbReference>
<feature type="domain" description="Ig-like" evidence="8">
    <location>
        <begin position="4"/>
        <end position="109"/>
    </location>
</feature>
<evidence type="ECO:0000256" key="6">
    <source>
        <dbReference type="ARBA" id="ARBA00023157"/>
    </source>
</evidence>
<keyword evidence="5" id="KW-0472">Membrane</keyword>
<evidence type="ECO:0000256" key="5">
    <source>
        <dbReference type="ARBA" id="ARBA00023136"/>
    </source>
</evidence>
<dbReference type="GeneTree" id="ENSGT00940000165634"/>
<dbReference type="InterPro" id="IPR013106">
    <property type="entry name" value="Ig_V-set"/>
</dbReference>
<dbReference type="Proteomes" id="UP000694546">
    <property type="component" value="Chromosome 2"/>
</dbReference>
<sequence>IAVTVVTQQPSVVTLTRGESASIDCNLGSVTGYTADWYKQIPGGVPQYVLEFHKNLADVKYGPGFSSPHFTSTCKSVSDCRLIINNVEEGDSAVYYCTTWDDSAQEHVSQ</sequence>
<organism evidence="9 10">
    <name type="scientific">Gadus morhua</name>
    <name type="common">Atlantic cod</name>
    <dbReference type="NCBI Taxonomy" id="8049"/>
    <lineage>
        <taxon>Eukaryota</taxon>
        <taxon>Metazoa</taxon>
        <taxon>Chordata</taxon>
        <taxon>Craniata</taxon>
        <taxon>Vertebrata</taxon>
        <taxon>Euteleostomi</taxon>
        <taxon>Actinopterygii</taxon>
        <taxon>Neopterygii</taxon>
        <taxon>Teleostei</taxon>
        <taxon>Neoteleostei</taxon>
        <taxon>Acanthomorphata</taxon>
        <taxon>Zeiogadaria</taxon>
        <taxon>Gadariae</taxon>
        <taxon>Gadiformes</taxon>
        <taxon>Gadoidei</taxon>
        <taxon>Gadidae</taxon>
        <taxon>Gadus</taxon>
    </lineage>
</organism>
<dbReference type="GO" id="GO:0016020">
    <property type="term" value="C:membrane"/>
    <property type="evidence" value="ECO:0007669"/>
    <property type="project" value="UniProtKB-SubCell"/>
</dbReference>
<dbReference type="InterPro" id="IPR052051">
    <property type="entry name" value="TCR_complex_component"/>
</dbReference>
<dbReference type="SMART" id="SM00409">
    <property type="entry name" value="IG"/>
    <property type="match status" value="1"/>
</dbReference>
<proteinExistence type="predicted"/>
<dbReference type="PANTHER" id="PTHR19433">
    <property type="entry name" value="T-CELL RECEPTOR ALPHA CHAIN V REGION-RELATED"/>
    <property type="match status" value="1"/>
</dbReference>
<reference evidence="9" key="2">
    <citation type="submission" date="2025-09" db="UniProtKB">
        <authorList>
            <consortium name="Ensembl"/>
        </authorList>
    </citation>
    <scope>IDENTIFICATION</scope>
</reference>
<dbReference type="PROSITE" id="PS50835">
    <property type="entry name" value="IG_LIKE"/>
    <property type="match status" value="1"/>
</dbReference>
<dbReference type="CDD" id="cd00099">
    <property type="entry name" value="IgV"/>
    <property type="match status" value="1"/>
</dbReference>
<dbReference type="Gene3D" id="2.60.40.10">
    <property type="entry name" value="Immunoglobulins"/>
    <property type="match status" value="1"/>
</dbReference>
<protein>
    <recommendedName>
        <fullName evidence="8">Ig-like domain-containing protein</fullName>
    </recommendedName>
</protein>
<dbReference type="InterPro" id="IPR003599">
    <property type="entry name" value="Ig_sub"/>
</dbReference>
<evidence type="ECO:0000313" key="10">
    <source>
        <dbReference type="Proteomes" id="UP000694546"/>
    </source>
</evidence>
<accession>A0A8C5CHL1</accession>
<evidence type="ECO:0000256" key="4">
    <source>
        <dbReference type="ARBA" id="ARBA00022859"/>
    </source>
</evidence>
<comment type="subcellular location">
    <subcellularLocation>
        <location evidence="1">Cell membrane</location>
    </subcellularLocation>
</comment>
<dbReference type="AlphaFoldDB" id="A0A8C5CHL1"/>
<evidence type="ECO:0000256" key="7">
    <source>
        <dbReference type="ARBA" id="ARBA00023180"/>
    </source>
</evidence>
<dbReference type="SUPFAM" id="SSF48726">
    <property type="entry name" value="Immunoglobulin"/>
    <property type="match status" value="1"/>
</dbReference>
<keyword evidence="4" id="KW-0391">Immunity</keyword>
<evidence type="ECO:0000256" key="1">
    <source>
        <dbReference type="ARBA" id="ARBA00004236"/>
    </source>
</evidence>
<dbReference type="InterPro" id="IPR007110">
    <property type="entry name" value="Ig-like_dom"/>
</dbReference>
<evidence type="ECO:0000313" key="9">
    <source>
        <dbReference type="Ensembl" id="ENSGMOP00000062209.1"/>
    </source>
</evidence>
<dbReference type="OMA" id="HYRFRIS"/>
<keyword evidence="3" id="KW-0732">Signal</keyword>
<keyword evidence="2" id="KW-1003">Cell membrane</keyword>
<keyword evidence="6" id="KW-1015">Disulfide bond</keyword>
<keyword evidence="7" id="KW-0325">Glycoprotein</keyword>
<reference evidence="9" key="1">
    <citation type="submission" date="2025-08" db="UniProtKB">
        <authorList>
            <consortium name="Ensembl"/>
        </authorList>
    </citation>
    <scope>IDENTIFICATION</scope>
</reference>